<dbReference type="EMBL" id="AP023037">
    <property type="protein sequence ID" value="BCD46777.1"/>
    <property type="molecule type" value="Genomic_DNA"/>
</dbReference>
<proteinExistence type="predicted"/>
<evidence type="ECO:0000313" key="1">
    <source>
        <dbReference type="EMBL" id="BCD46777.1"/>
    </source>
</evidence>
<organism evidence="1 2">
    <name type="scientific">Helicobacter suis</name>
    <dbReference type="NCBI Taxonomy" id="104628"/>
    <lineage>
        <taxon>Bacteria</taxon>
        <taxon>Pseudomonadati</taxon>
        <taxon>Campylobacterota</taxon>
        <taxon>Epsilonproteobacteria</taxon>
        <taxon>Campylobacterales</taxon>
        <taxon>Helicobacteraceae</taxon>
        <taxon>Helicobacter</taxon>
    </lineage>
</organism>
<evidence type="ECO:0000313" key="2">
    <source>
        <dbReference type="Proteomes" id="UP000509742"/>
    </source>
</evidence>
<reference evidence="1 2" key="1">
    <citation type="submission" date="2020-04" db="EMBL/GenBank/DDBJ databases">
        <title>Genomic analysis of gastric non-Helicobacter pylori Helicobacters isolated in Japan.</title>
        <authorList>
            <person name="Suzuki M."/>
            <person name="Rimbara E."/>
        </authorList>
    </citation>
    <scope>NUCLEOTIDE SEQUENCE [LARGE SCALE GENOMIC DNA]</scope>
    <source>
        <strain evidence="1 2">NHP19-0020</strain>
        <plasmid evidence="1 2">pNHP190020_1</plasmid>
    </source>
</reference>
<name>A0ABM7L1W8_9HELI</name>
<accession>A0ABM7L1W8</accession>
<sequence>MSQDLETNTDPLDASTFNQQVSKDSIEFFESFCKPSNLKKIQAYKDAVEKLKKFRAETLKYEEIVKKLGKELGYF</sequence>
<geneLocation type="plasmid" evidence="1 2">
    <name>pNHP190020_1</name>
</geneLocation>
<keyword evidence="1" id="KW-0614">Plasmid</keyword>
<dbReference type="RefSeq" id="WP_034376196.1">
    <property type="nucleotide sequence ID" value="NZ_AP023037.1"/>
</dbReference>
<gene>
    <name evidence="1" type="ORF">NHP190020_18160</name>
</gene>
<keyword evidence="2" id="KW-1185">Reference proteome</keyword>
<protein>
    <submittedName>
        <fullName evidence="1">Uncharacterized protein</fullName>
    </submittedName>
</protein>
<dbReference type="Proteomes" id="UP000509742">
    <property type="component" value="Plasmid pNHP190020_1"/>
</dbReference>